<dbReference type="Proteomes" id="UP000811365">
    <property type="component" value="Unassembled WGS sequence"/>
</dbReference>
<evidence type="ECO:0000313" key="2">
    <source>
        <dbReference type="Proteomes" id="UP000811365"/>
    </source>
</evidence>
<name>A0A9E1LZC5_9FIRM</name>
<dbReference type="AlphaFoldDB" id="A0A9E1LZC5"/>
<gene>
    <name evidence="1" type="ORF">KH315_12435</name>
</gene>
<reference evidence="1" key="1">
    <citation type="submission" date="2021-02" db="EMBL/GenBank/DDBJ databases">
        <title>Infant gut strain persistence is associated with maternal origin, phylogeny, and functional potential including surface adhesion and iron acquisition.</title>
        <authorList>
            <person name="Lou Y.C."/>
        </authorList>
    </citation>
    <scope>NUCLEOTIDE SEQUENCE</scope>
    <source>
        <strain evidence="1">L2_039_000G1_dasL2_039_000G1_maxbin2.maxbin.077</strain>
    </source>
</reference>
<evidence type="ECO:0000313" key="1">
    <source>
        <dbReference type="EMBL" id="MBS6622949.1"/>
    </source>
</evidence>
<proteinExistence type="predicted"/>
<organism evidence="1 2">
    <name type="scientific">Faecalibacterium prausnitzii</name>
    <dbReference type="NCBI Taxonomy" id="853"/>
    <lineage>
        <taxon>Bacteria</taxon>
        <taxon>Bacillati</taxon>
        <taxon>Bacillota</taxon>
        <taxon>Clostridia</taxon>
        <taxon>Eubacteriales</taxon>
        <taxon>Oscillospiraceae</taxon>
        <taxon>Faecalibacterium</taxon>
    </lineage>
</organism>
<accession>A0A9E1LZC5</accession>
<comment type="caution">
    <text evidence="1">The sequence shown here is derived from an EMBL/GenBank/DDBJ whole genome shotgun (WGS) entry which is preliminary data.</text>
</comment>
<dbReference type="EMBL" id="JAGZYH010000059">
    <property type="protein sequence ID" value="MBS6622949.1"/>
    <property type="molecule type" value="Genomic_DNA"/>
</dbReference>
<sequence length="128" mass="14454">MTAGEAIKMADELRPNNHFENRLKQLWLRQADSGMRRNIVERSQTGGDFEDKGADILWNDGLEYDTPLLACCAAEALYPHWLAAQMDLALGETARAANELQLYTSYVQEFAVWTRRNYMPAGGGRLTT</sequence>
<protein>
    <submittedName>
        <fullName evidence="1">Uncharacterized protein</fullName>
    </submittedName>
</protein>